<dbReference type="GeneID" id="119720352"/>
<dbReference type="PANTHER" id="PTHR43675">
    <property type="entry name" value="ARSENITE METHYLTRANSFERASE"/>
    <property type="match status" value="1"/>
</dbReference>
<dbReference type="InterPro" id="IPR029063">
    <property type="entry name" value="SAM-dependent_MTases_sf"/>
</dbReference>
<dbReference type="RefSeq" id="XP_038045939.1">
    <property type="nucleotide sequence ID" value="XM_038190011.1"/>
</dbReference>
<sequence length="334" mass="37537">MAVHLDVKQAVDEFETLLSRLHARNLPEFFELVEERISRERNGSGGDGVPVVVKGAEAGVETEEASNSDIMMHSIAEDLRSMPYIPPDAVVKSERLFHPTSGEFAALDPVTVVSVDKFLYEDDEAIDEMCDEGMLSRNYCMDCGSHHTAPLNFVSHSASLLQLKFMFQKALPDLAGKTVVDIGSRLGPVLYAAYFYSSASRIVGIEINAELCAIQEHIIRKFALKNRIQIVTADVCTKASVLEEADVVIMNNVFEFFAPAGEQISIWKFLRRTLKKKDSYLVTVPSLEKSMEALQLSLDLPSWVKHLPLDHLSMWMQEEEAREEVRLINLYQIL</sequence>
<dbReference type="OMA" id="AWECISH"/>
<name>A0A913Z264_PATMI</name>
<accession>A0A913Z264</accession>
<dbReference type="InterPro" id="IPR026669">
    <property type="entry name" value="Arsenite_MeTrfase-like"/>
</dbReference>
<reference evidence="1" key="1">
    <citation type="submission" date="2022-11" db="UniProtKB">
        <authorList>
            <consortium name="EnsemblMetazoa"/>
        </authorList>
    </citation>
    <scope>IDENTIFICATION</scope>
</reference>
<dbReference type="CDD" id="cd02440">
    <property type="entry name" value="AdoMet_MTases"/>
    <property type="match status" value="1"/>
</dbReference>
<evidence type="ECO:0008006" key="3">
    <source>
        <dbReference type="Google" id="ProtNLM"/>
    </source>
</evidence>
<organism evidence="1 2">
    <name type="scientific">Patiria miniata</name>
    <name type="common">Bat star</name>
    <name type="synonym">Asterina miniata</name>
    <dbReference type="NCBI Taxonomy" id="46514"/>
    <lineage>
        <taxon>Eukaryota</taxon>
        <taxon>Metazoa</taxon>
        <taxon>Echinodermata</taxon>
        <taxon>Eleutherozoa</taxon>
        <taxon>Asterozoa</taxon>
        <taxon>Asteroidea</taxon>
        <taxon>Valvatacea</taxon>
        <taxon>Valvatida</taxon>
        <taxon>Asterinidae</taxon>
        <taxon>Patiria</taxon>
    </lineage>
</organism>
<evidence type="ECO:0000313" key="2">
    <source>
        <dbReference type="Proteomes" id="UP000887568"/>
    </source>
</evidence>
<proteinExistence type="predicted"/>
<evidence type="ECO:0000313" key="1">
    <source>
        <dbReference type="EnsemblMetazoa" id="XP_038045939.1"/>
    </source>
</evidence>
<dbReference type="SUPFAM" id="SSF53335">
    <property type="entry name" value="S-adenosyl-L-methionine-dependent methyltransferases"/>
    <property type="match status" value="1"/>
</dbReference>
<dbReference type="AlphaFoldDB" id="A0A913Z264"/>
<keyword evidence="2" id="KW-1185">Reference proteome</keyword>
<dbReference type="Gene3D" id="3.40.50.150">
    <property type="entry name" value="Vaccinia Virus protein VP39"/>
    <property type="match status" value="1"/>
</dbReference>
<dbReference type="Proteomes" id="UP000887568">
    <property type="component" value="Unplaced"/>
</dbReference>
<dbReference type="OrthoDB" id="15794at2759"/>
<dbReference type="GO" id="GO:0008168">
    <property type="term" value="F:methyltransferase activity"/>
    <property type="evidence" value="ECO:0007669"/>
    <property type="project" value="TreeGrafter"/>
</dbReference>
<protein>
    <recommendedName>
        <fullName evidence="3">Methyltransferase type 11 domain-containing protein</fullName>
    </recommendedName>
</protein>
<dbReference type="EnsemblMetazoa" id="XM_038190011.1">
    <property type="protein sequence ID" value="XP_038045939.1"/>
    <property type="gene ID" value="LOC119720352"/>
</dbReference>
<dbReference type="PANTHER" id="PTHR43675:SF1">
    <property type="entry name" value="RIKEN CDNA 2700097O09 GENE"/>
    <property type="match status" value="1"/>
</dbReference>